<evidence type="ECO:0000256" key="7">
    <source>
        <dbReference type="ARBA" id="ARBA00022982"/>
    </source>
</evidence>
<dbReference type="EMBL" id="KZ303488">
    <property type="protein sequence ID" value="PIA19015.1"/>
    <property type="molecule type" value="Genomic_DNA"/>
</dbReference>
<keyword evidence="10" id="KW-1015">Disulfide bond</keyword>
<dbReference type="GO" id="GO:0005789">
    <property type="term" value="C:endoplasmic reticulum membrane"/>
    <property type="evidence" value="ECO:0007669"/>
    <property type="project" value="UniProtKB-SubCell"/>
</dbReference>
<dbReference type="InterPro" id="IPR052454">
    <property type="entry name" value="TMX_domain-containing"/>
</dbReference>
<evidence type="ECO:0000256" key="5">
    <source>
        <dbReference type="ARBA" id="ARBA00022729"/>
    </source>
</evidence>
<keyword evidence="9 13" id="KW-0472">Membrane</keyword>
<evidence type="ECO:0000256" key="8">
    <source>
        <dbReference type="ARBA" id="ARBA00022989"/>
    </source>
</evidence>
<evidence type="ECO:0000256" key="11">
    <source>
        <dbReference type="ARBA" id="ARBA00023284"/>
    </source>
</evidence>
<dbReference type="Proteomes" id="UP000242474">
    <property type="component" value="Unassembled WGS sequence"/>
</dbReference>
<dbReference type="SUPFAM" id="SSF52833">
    <property type="entry name" value="Thioredoxin-like"/>
    <property type="match status" value="1"/>
</dbReference>
<dbReference type="AlphaFoldDB" id="A0A2G5BJ29"/>
<keyword evidence="11" id="KW-0676">Redox-active center</keyword>
<organism evidence="16 17">
    <name type="scientific">Coemansia reversa (strain ATCC 12441 / NRRL 1564)</name>
    <dbReference type="NCBI Taxonomy" id="763665"/>
    <lineage>
        <taxon>Eukaryota</taxon>
        <taxon>Fungi</taxon>
        <taxon>Fungi incertae sedis</taxon>
        <taxon>Zoopagomycota</taxon>
        <taxon>Kickxellomycotina</taxon>
        <taxon>Kickxellomycetes</taxon>
        <taxon>Kickxellales</taxon>
        <taxon>Kickxellaceae</taxon>
        <taxon>Coemansia</taxon>
    </lineage>
</organism>
<feature type="compositionally biased region" description="Low complexity" evidence="12">
    <location>
        <begin position="271"/>
        <end position="282"/>
    </location>
</feature>
<gene>
    <name evidence="16" type="ORF">COEREDRAFT_84947</name>
</gene>
<dbReference type="InterPro" id="IPR013766">
    <property type="entry name" value="Thioredoxin_domain"/>
</dbReference>
<dbReference type="CDD" id="cd02961">
    <property type="entry name" value="PDI_a_family"/>
    <property type="match status" value="1"/>
</dbReference>
<feature type="domain" description="Thioredoxin" evidence="15">
    <location>
        <begin position="50"/>
        <end position="132"/>
    </location>
</feature>
<accession>A0A2G5BJ29</accession>
<feature type="signal peptide" evidence="14">
    <location>
        <begin position="1"/>
        <end position="19"/>
    </location>
</feature>
<dbReference type="GO" id="GO:0015036">
    <property type="term" value="F:disulfide oxidoreductase activity"/>
    <property type="evidence" value="ECO:0007669"/>
    <property type="project" value="TreeGrafter"/>
</dbReference>
<dbReference type="STRING" id="763665.A0A2G5BJ29"/>
<comment type="subcellular location">
    <subcellularLocation>
        <location evidence="1">Endoplasmic reticulum membrane</location>
        <topology evidence="1">Single-pass type I membrane protein</topology>
    </subcellularLocation>
</comment>
<dbReference type="InterPro" id="IPR036249">
    <property type="entry name" value="Thioredoxin-like_sf"/>
</dbReference>
<evidence type="ECO:0000256" key="9">
    <source>
        <dbReference type="ARBA" id="ARBA00023136"/>
    </source>
</evidence>
<feature type="transmembrane region" description="Helical" evidence="13">
    <location>
        <begin position="205"/>
        <end position="227"/>
    </location>
</feature>
<sequence>MRLLQLLSAAAVVLSTCLAKPGAAAQYSDELEAETAAKSKRLVPKSDYVIELDRRKYLDVVNAHDNVLIEFYANWCAACHGLSSEFNAFAEAAHNQYPDVVVARADITKIEYLSSSYMVSLLPELVFIHRTAPGATPEVRYVTANFTKDGLLNYIGGGWMEDTPIGGYSTLWCTPANLCGHIGGLLGELVVVVDKRFNPFDIPPWSFMAIIVSVMYLVGQIGIGYLSKMLCRKYHNMVMAREERSSAKPVYFNEHRTDKPSAEYEAPSTPPTSKQSKSGSATKRAKSKRAKKD</sequence>
<evidence type="ECO:0000259" key="15">
    <source>
        <dbReference type="Pfam" id="PF00085"/>
    </source>
</evidence>
<dbReference type="Pfam" id="PF00085">
    <property type="entry name" value="Thioredoxin"/>
    <property type="match status" value="1"/>
</dbReference>
<reference evidence="16 17" key="1">
    <citation type="journal article" date="2015" name="Genome Biol. Evol.">
        <title>Phylogenomic analyses indicate that early fungi evolved digesting cell walls of algal ancestors of land plants.</title>
        <authorList>
            <person name="Chang Y."/>
            <person name="Wang S."/>
            <person name="Sekimoto S."/>
            <person name="Aerts A.L."/>
            <person name="Choi C."/>
            <person name="Clum A."/>
            <person name="LaButti K.M."/>
            <person name="Lindquist E.A."/>
            <person name="Yee Ngan C."/>
            <person name="Ohm R.A."/>
            <person name="Salamov A.A."/>
            <person name="Grigoriev I.V."/>
            <person name="Spatafora J.W."/>
            <person name="Berbee M.L."/>
        </authorList>
    </citation>
    <scope>NUCLEOTIDE SEQUENCE [LARGE SCALE GENOMIC DNA]</scope>
    <source>
        <strain evidence="16 17">NRRL 1564</strain>
    </source>
</reference>
<evidence type="ECO:0000313" key="16">
    <source>
        <dbReference type="EMBL" id="PIA19015.1"/>
    </source>
</evidence>
<evidence type="ECO:0000256" key="3">
    <source>
        <dbReference type="ARBA" id="ARBA00022553"/>
    </source>
</evidence>
<evidence type="ECO:0000256" key="12">
    <source>
        <dbReference type="SAM" id="MobiDB-lite"/>
    </source>
</evidence>
<keyword evidence="7" id="KW-0249">Electron transport</keyword>
<protein>
    <recommendedName>
        <fullName evidence="15">Thioredoxin domain-containing protein</fullName>
    </recommendedName>
</protein>
<feature type="chain" id="PRO_5013801229" description="Thioredoxin domain-containing protein" evidence="14">
    <location>
        <begin position="20"/>
        <end position="293"/>
    </location>
</feature>
<keyword evidence="8 13" id="KW-1133">Transmembrane helix</keyword>
<feature type="compositionally biased region" description="Basic residues" evidence="12">
    <location>
        <begin position="283"/>
        <end position="293"/>
    </location>
</feature>
<keyword evidence="3" id="KW-0597">Phosphoprotein</keyword>
<proteinExistence type="predicted"/>
<dbReference type="OrthoDB" id="2121326at2759"/>
<keyword evidence="4 13" id="KW-0812">Transmembrane</keyword>
<evidence type="ECO:0000313" key="17">
    <source>
        <dbReference type="Proteomes" id="UP000242474"/>
    </source>
</evidence>
<evidence type="ECO:0000256" key="1">
    <source>
        <dbReference type="ARBA" id="ARBA00004115"/>
    </source>
</evidence>
<keyword evidence="2" id="KW-0813">Transport</keyword>
<feature type="compositionally biased region" description="Basic and acidic residues" evidence="12">
    <location>
        <begin position="253"/>
        <end position="262"/>
    </location>
</feature>
<keyword evidence="5 14" id="KW-0732">Signal</keyword>
<evidence type="ECO:0000256" key="2">
    <source>
        <dbReference type="ARBA" id="ARBA00022448"/>
    </source>
</evidence>
<evidence type="ECO:0000256" key="4">
    <source>
        <dbReference type="ARBA" id="ARBA00022692"/>
    </source>
</evidence>
<dbReference type="PROSITE" id="PS00194">
    <property type="entry name" value="THIOREDOXIN_1"/>
    <property type="match status" value="1"/>
</dbReference>
<keyword evidence="6" id="KW-0256">Endoplasmic reticulum</keyword>
<dbReference type="InterPro" id="IPR017937">
    <property type="entry name" value="Thioredoxin_CS"/>
</dbReference>
<keyword evidence="17" id="KW-1185">Reference proteome</keyword>
<feature type="region of interest" description="Disordered" evidence="12">
    <location>
        <begin position="249"/>
        <end position="293"/>
    </location>
</feature>
<evidence type="ECO:0000256" key="14">
    <source>
        <dbReference type="SAM" id="SignalP"/>
    </source>
</evidence>
<evidence type="ECO:0000256" key="13">
    <source>
        <dbReference type="SAM" id="Phobius"/>
    </source>
</evidence>
<name>A0A2G5BJ29_COERN</name>
<dbReference type="PANTHER" id="PTHR46107:SF3">
    <property type="entry name" value="THIOREDOXIN DOMAIN-CONTAINING PROTEIN"/>
    <property type="match status" value="1"/>
</dbReference>
<evidence type="ECO:0000256" key="10">
    <source>
        <dbReference type="ARBA" id="ARBA00023157"/>
    </source>
</evidence>
<dbReference type="PANTHER" id="PTHR46107">
    <property type="entry name" value="DUMPY: SHORTER THAN WILD-TYPE"/>
    <property type="match status" value="1"/>
</dbReference>
<dbReference type="Gene3D" id="3.40.30.10">
    <property type="entry name" value="Glutaredoxin"/>
    <property type="match status" value="1"/>
</dbReference>
<evidence type="ECO:0000256" key="6">
    <source>
        <dbReference type="ARBA" id="ARBA00022824"/>
    </source>
</evidence>